<evidence type="ECO:0000256" key="3">
    <source>
        <dbReference type="ARBA" id="ARBA00022490"/>
    </source>
</evidence>
<dbReference type="Gene3D" id="3.40.50.720">
    <property type="entry name" value="NAD(P)-binding Rossmann-like Domain"/>
    <property type="match status" value="1"/>
</dbReference>
<dbReference type="Proteomes" id="UP000825179">
    <property type="component" value="Chromosome"/>
</dbReference>
<evidence type="ECO:0000313" key="6">
    <source>
        <dbReference type="EMBL" id="EGL83376.1"/>
    </source>
</evidence>
<evidence type="ECO:0000256" key="2">
    <source>
        <dbReference type="ARBA" id="ARBA00006484"/>
    </source>
</evidence>
<dbReference type="PRINTS" id="PR00081">
    <property type="entry name" value="GDHRDH"/>
</dbReference>
<evidence type="ECO:0000313" key="7">
    <source>
        <dbReference type="EMBL" id="QZT32865.1"/>
    </source>
</evidence>
<keyword evidence="5 7" id="KW-0560">Oxidoreductase</keyword>
<dbReference type="EMBL" id="CP082237">
    <property type="protein sequence ID" value="QZT32865.1"/>
    <property type="molecule type" value="Genomic_DNA"/>
</dbReference>
<reference evidence="6 8" key="1">
    <citation type="journal article" date="2011" name="J. Bacteriol.">
        <title>Draft genome sequence of the thermoalkaliphilic Caldalkalibacillus thermarum strain TA2.A1.</title>
        <authorList>
            <person name="Kalamorz F."/>
            <person name="Keis S."/>
            <person name="McMillan D.G."/>
            <person name="Olsson K."/>
            <person name="Stanton J.A."/>
            <person name="Stockwell P."/>
            <person name="Black M.A."/>
            <person name="Klingeman D.M."/>
            <person name="Land M.L."/>
            <person name="Han C.S."/>
            <person name="Martin S.L."/>
            <person name="Becher S.A."/>
            <person name="Peddie C.J."/>
            <person name="Morgan H.W."/>
            <person name="Matthies D."/>
            <person name="Preiss L."/>
            <person name="Meier T."/>
            <person name="Brown S.D."/>
            <person name="Cook G.M."/>
        </authorList>
    </citation>
    <scope>NUCLEOTIDE SEQUENCE [LARGE SCALE GENOMIC DNA]</scope>
    <source>
        <strain evidence="6 8">TA2.A1</strain>
    </source>
</reference>
<dbReference type="EC" id="1.1.1.320" evidence="7"/>
<dbReference type="SUPFAM" id="SSF51735">
    <property type="entry name" value="NAD(P)-binding Rossmann-fold domains"/>
    <property type="match status" value="1"/>
</dbReference>
<dbReference type="InterPro" id="IPR020904">
    <property type="entry name" value="Sc_DH/Rdtase_CS"/>
</dbReference>
<dbReference type="InterPro" id="IPR051721">
    <property type="entry name" value="Biopterin_syn/organic_redct"/>
</dbReference>
<keyword evidence="3" id="KW-0963">Cytoplasm</keyword>
<dbReference type="PANTHER" id="PTHR44085:SF2">
    <property type="entry name" value="SEPIAPTERIN REDUCTASE"/>
    <property type="match status" value="1"/>
</dbReference>
<proteinExistence type="inferred from homology"/>
<comment type="subcellular location">
    <subcellularLocation>
        <location evidence="1">Cytoplasm</location>
    </subcellularLocation>
</comment>
<dbReference type="NCBIfam" id="NF005381">
    <property type="entry name" value="PRK06924.1"/>
    <property type="match status" value="1"/>
</dbReference>
<dbReference type="GO" id="GO:0004757">
    <property type="term" value="F:sepiapterin reductase (NADP+) activity"/>
    <property type="evidence" value="ECO:0007669"/>
    <property type="project" value="TreeGrafter"/>
</dbReference>
<dbReference type="Proteomes" id="UP000010716">
    <property type="component" value="Unassembled WGS sequence"/>
</dbReference>
<reference evidence="7" key="3">
    <citation type="submission" date="2021-08" db="EMBL/GenBank/DDBJ databases">
        <authorList>
            <person name="de Jong S."/>
            <person name="van den Broek M."/>
            <person name="Merkel A."/>
            <person name="de la Torre Cortes P."/>
            <person name="Kalamorz F."/>
            <person name="Cook G."/>
            <person name="van Loosdrecht M."/>
            <person name="McMillan D."/>
        </authorList>
    </citation>
    <scope>NUCLEOTIDE SEQUENCE</scope>
    <source>
        <strain evidence="7">TA2.A1</strain>
    </source>
</reference>
<evidence type="ECO:0000256" key="4">
    <source>
        <dbReference type="ARBA" id="ARBA00022857"/>
    </source>
</evidence>
<dbReference type="EMBL" id="AFCE01000109">
    <property type="protein sequence ID" value="EGL83376.1"/>
    <property type="molecule type" value="Genomic_DNA"/>
</dbReference>
<dbReference type="PROSITE" id="PS00061">
    <property type="entry name" value="ADH_SHORT"/>
    <property type="match status" value="1"/>
</dbReference>
<dbReference type="eggNOG" id="COG1028">
    <property type="taxonomic scope" value="Bacteria"/>
</dbReference>
<evidence type="ECO:0000313" key="8">
    <source>
        <dbReference type="Proteomes" id="UP000010716"/>
    </source>
</evidence>
<evidence type="ECO:0000313" key="9">
    <source>
        <dbReference type="Proteomes" id="UP000825179"/>
    </source>
</evidence>
<protein>
    <submittedName>
        <fullName evidence="7">(S)-benzoin forming benzil reductase</fullName>
        <ecNumber evidence="7">1.1.1.320</ecNumber>
    </submittedName>
    <submittedName>
        <fullName evidence="6">Short-chain dehydrogenase/reductase SDR</fullName>
    </submittedName>
</protein>
<keyword evidence="4" id="KW-0521">NADP</keyword>
<name>F5L5M0_CALTT</name>
<organism evidence="6 8">
    <name type="scientific">Caldalkalibacillus thermarum (strain TA2.A1)</name>
    <dbReference type="NCBI Taxonomy" id="986075"/>
    <lineage>
        <taxon>Bacteria</taxon>
        <taxon>Bacillati</taxon>
        <taxon>Bacillota</taxon>
        <taxon>Bacilli</taxon>
        <taxon>Bacillales</taxon>
        <taxon>Bacillaceae</taxon>
        <taxon>Caldalkalibacillus</taxon>
    </lineage>
</organism>
<comment type="similarity">
    <text evidence="2">Belongs to the short-chain dehydrogenases/reductases (SDR) family.</text>
</comment>
<accession>F5L5M0</accession>
<dbReference type="InterPro" id="IPR002347">
    <property type="entry name" value="SDR_fam"/>
</dbReference>
<dbReference type="Pfam" id="PF00106">
    <property type="entry name" value="adh_short"/>
    <property type="match status" value="1"/>
</dbReference>
<dbReference type="GO" id="GO:0005737">
    <property type="term" value="C:cytoplasm"/>
    <property type="evidence" value="ECO:0007669"/>
    <property type="project" value="UniProtKB-SubCell"/>
</dbReference>
<keyword evidence="9" id="KW-1185">Reference proteome</keyword>
<evidence type="ECO:0000256" key="5">
    <source>
        <dbReference type="ARBA" id="ARBA00023002"/>
    </source>
</evidence>
<dbReference type="GO" id="GO:0006729">
    <property type="term" value="P:tetrahydrobiopterin biosynthetic process"/>
    <property type="evidence" value="ECO:0007669"/>
    <property type="project" value="TreeGrafter"/>
</dbReference>
<dbReference type="CDD" id="cd05367">
    <property type="entry name" value="SPR-like_SDR_c"/>
    <property type="match status" value="1"/>
</dbReference>
<dbReference type="KEGG" id="cthu:HUR95_10855"/>
<dbReference type="PANTHER" id="PTHR44085">
    <property type="entry name" value="SEPIAPTERIN REDUCTASE"/>
    <property type="match status" value="1"/>
</dbReference>
<reference evidence="7 9" key="2">
    <citation type="journal article" date="2020" name="Extremophiles">
        <title>Genomic analysis of Caldalkalibacillus thermarum TA2.A1 reveals aerobic alkaliphilic metabolism and evolutionary hallmarks linking alkaliphilic bacteria and plant life.</title>
        <authorList>
            <person name="de Jong S.I."/>
            <person name="van den Broek M.A."/>
            <person name="Merkel A.Y."/>
            <person name="de la Torre Cortes P."/>
            <person name="Kalamorz F."/>
            <person name="Cook G.M."/>
            <person name="van Loosdrecht M.C.M."/>
            <person name="McMillan D.G.G."/>
        </authorList>
    </citation>
    <scope>NUCLEOTIDE SEQUENCE [LARGE SCALE GENOMIC DNA]</scope>
    <source>
        <strain evidence="7 9">TA2.A1</strain>
    </source>
</reference>
<dbReference type="AlphaFoldDB" id="F5L5M0"/>
<gene>
    <name evidence="6" type="ORF">CathTA2_1083</name>
    <name evidence="7" type="ORF">HUR95_10855</name>
</gene>
<evidence type="ECO:0000256" key="1">
    <source>
        <dbReference type="ARBA" id="ARBA00004496"/>
    </source>
</evidence>
<dbReference type="OrthoDB" id="9794387at2"/>
<dbReference type="RefSeq" id="WP_007503834.1">
    <property type="nucleotide sequence ID" value="NZ_AFCE01000109.1"/>
</dbReference>
<sequence>MKYVLITGASRGLGEALARQLLREGYHLFCISRRNNENLLHEAQQKNVPLEYVEHDLRDVAGLEQVMRHIFEQIDLTKAETIALINNAGVVEPVKPIEKCTTEELTANIHVNLLAPMVLTSLFVKLAAQFNGDKRMMNISSGAGKRAVHGWSAYCTSKAGLDMFTRCVGLEQEGQDHPVKVLSVAPGIVDTDMQTHIRSARREDFPDVERFMEYKVQGQLLPPAFVAEKLIRLFFEESWPPGGVVDIRDYL</sequence>
<dbReference type="InterPro" id="IPR036291">
    <property type="entry name" value="NAD(P)-bd_dom_sf"/>
</dbReference>